<organism evidence="1 2">
    <name type="scientific">Streptomyces boncukensis</name>
    <dbReference type="NCBI Taxonomy" id="2711219"/>
    <lineage>
        <taxon>Bacteria</taxon>
        <taxon>Bacillati</taxon>
        <taxon>Actinomycetota</taxon>
        <taxon>Actinomycetes</taxon>
        <taxon>Kitasatosporales</taxon>
        <taxon>Streptomycetaceae</taxon>
        <taxon>Streptomyces</taxon>
    </lineage>
</organism>
<evidence type="ECO:0000313" key="1">
    <source>
        <dbReference type="EMBL" id="NGO69174.1"/>
    </source>
</evidence>
<sequence>MTIRNVHPLKWLPSGRRVVMLAAGEWWDAGSLPRKIGEQLLAAPGDSGGAVIEDASIGRLYWLVASGTGTLRKYPVIADVQVRGVDARLAVPGPRRGGERMQRTRLPGAAVSAHFERGAYVVDEVAARESPPVSCWTGRVQALLGDGWVRIILPHAVEVTTRIRDLRAATDDERAVYDAAAARYAETRPRR</sequence>
<dbReference type="Proteomes" id="UP000477722">
    <property type="component" value="Unassembled WGS sequence"/>
</dbReference>
<name>A0A6G4WXC5_9ACTN</name>
<reference evidence="1 2" key="1">
    <citation type="submission" date="2020-02" db="EMBL/GenBank/DDBJ databases">
        <title>Whole-genome analyses of novel actinobacteria.</title>
        <authorList>
            <person name="Sahin N."/>
            <person name="Tatar D."/>
        </authorList>
    </citation>
    <scope>NUCLEOTIDE SEQUENCE [LARGE SCALE GENOMIC DNA]</scope>
    <source>
        <strain evidence="1 2">SB3404</strain>
    </source>
</reference>
<evidence type="ECO:0000313" key="2">
    <source>
        <dbReference type="Proteomes" id="UP000477722"/>
    </source>
</evidence>
<gene>
    <name evidence="1" type="ORF">G5C65_12565</name>
</gene>
<keyword evidence="2" id="KW-1185">Reference proteome</keyword>
<dbReference type="EMBL" id="JAAKZZ010000100">
    <property type="protein sequence ID" value="NGO69174.1"/>
    <property type="molecule type" value="Genomic_DNA"/>
</dbReference>
<comment type="caution">
    <text evidence="1">The sequence shown here is derived from an EMBL/GenBank/DDBJ whole genome shotgun (WGS) entry which is preliminary data.</text>
</comment>
<proteinExistence type="predicted"/>
<protein>
    <submittedName>
        <fullName evidence="1">Uncharacterized protein</fullName>
    </submittedName>
</protein>
<dbReference type="AlphaFoldDB" id="A0A6G4WXC5"/>
<dbReference type="RefSeq" id="WP_165298869.1">
    <property type="nucleotide sequence ID" value="NZ_JAAKZZ010000100.1"/>
</dbReference>
<accession>A0A6G4WXC5</accession>